<feature type="transmembrane region" description="Helical" evidence="9">
    <location>
        <begin position="210"/>
        <end position="231"/>
    </location>
</feature>
<evidence type="ECO:0000256" key="3">
    <source>
        <dbReference type="ARBA" id="ARBA00006263"/>
    </source>
</evidence>
<accession>A0A2G4YVF3</accession>
<evidence type="ECO:0000256" key="1">
    <source>
        <dbReference type="ARBA" id="ARBA00004651"/>
    </source>
</evidence>
<organism evidence="10 11">
    <name type="scientific">Paremcibacter congregatus</name>
    <dbReference type="NCBI Taxonomy" id="2043170"/>
    <lineage>
        <taxon>Bacteria</taxon>
        <taxon>Pseudomonadati</taxon>
        <taxon>Pseudomonadota</taxon>
        <taxon>Alphaproteobacteria</taxon>
        <taxon>Emcibacterales</taxon>
        <taxon>Emcibacteraceae</taxon>
        <taxon>Paremcibacter</taxon>
    </lineage>
</organism>
<dbReference type="GO" id="GO:0015420">
    <property type="term" value="F:ABC-type vitamin B12 transporter activity"/>
    <property type="evidence" value="ECO:0007669"/>
    <property type="project" value="UniProtKB-UniRule"/>
</dbReference>
<dbReference type="PANTHER" id="PTHR34308">
    <property type="entry name" value="COBALAMIN BIOSYNTHESIS PROTEIN CBIB"/>
    <property type="match status" value="1"/>
</dbReference>
<proteinExistence type="inferred from homology"/>
<dbReference type="UniPathway" id="UPA00148"/>
<feature type="transmembrane region" description="Helical" evidence="9">
    <location>
        <begin position="303"/>
        <end position="321"/>
    </location>
</feature>
<comment type="pathway">
    <text evidence="2 9">Cofactor biosynthesis; adenosylcobalamin biosynthesis.</text>
</comment>
<keyword evidence="6 9" id="KW-0812">Transmembrane</keyword>
<name>A0A2G4YVF3_9PROT</name>
<feature type="transmembrane region" description="Helical" evidence="9">
    <location>
        <begin position="57"/>
        <end position="77"/>
    </location>
</feature>
<comment type="similarity">
    <text evidence="3 9">Belongs to the CobD/CbiB family.</text>
</comment>
<evidence type="ECO:0000256" key="5">
    <source>
        <dbReference type="ARBA" id="ARBA00022573"/>
    </source>
</evidence>
<comment type="caution">
    <text evidence="10">The sequence shown here is derived from an EMBL/GenBank/DDBJ whole genome shotgun (WGS) entry which is preliminary data.</text>
</comment>
<comment type="function">
    <text evidence="9">Converts cobyric acid to cobinamide by the addition of aminopropanol on the F carboxylic group.</text>
</comment>
<dbReference type="HAMAP" id="MF_00024">
    <property type="entry name" value="CobD_CbiB"/>
    <property type="match status" value="1"/>
</dbReference>
<dbReference type="NCBIfam" id="TIGR00380">
    <property type="entry name" value="cobal_cbiB"/>
    <property type="match status" value="1"/>
</dbReference>
<evidence type="ECO:0000256" key="9">
    <source>
        <dbReference type="HAMAP-Rule" id="MF_00024"/>
    </source>
</evidence>
<dbReference type="InParanoid" id="A0A2G4YVF3"/>
<keyword evidence="8 9" id="KW-0472">Membrane</keyword>
<dbReference type="GO" id="GO:0009236">
    <property type="term" value="P:cobalamin biosynthetic process"/>
    <property type="evidence" value="ECO:0007669"/>
    <property type="project" value="UniProtKB-UniRule"/>
</dbReference>
<dbReference type="Proteomes" id="UP000229730">
    <property type="component" value="Unassembled WGS sequence"/>
</dbReference>
<evidence type="ECO:0000256" key="8">
    <source>
        <dbReference type="ARBA" id="ARBA00023136"/>
    </source>
</evidence>
<feature type="transmembrane region" description="Helical" evidence="9">
    <location>
        <begin position="162"/>
        <end position="183"/>
    </location>
</feature>
<feature type="transmembrane region" description="Helical" evidence="9">
    <location>
        <begin position="83"/>
        <end position="102"/>
    </location>
</feature>
<evidence type="ECO:0000256" key="4">
    <source>
        <dbReference type="ARBA" id="ARBA00022475"/>
    </source>
</evidence>
<dbReference type="GO" id="GO:0048472">
    <property type="term" value="F:threonine-phosphate decarboxylase activity"/>
    <property type="evidence" value="ECO:0007669"/>
    <property type="project" value="InterPro"/>
</dbReference>
<keyword evidence="7 9" id="KW-1133">Transmembrane helix</keyword>
<keyword evidence="11" id="KW-1185">Reference proteome</keyword>
<evidence type="ECO:0000313" key="10">
    <source>
        <dbReference type="EMBL" id="PHZ86309.1"/>
    </source>
</evidence>
<comment type="subcellular location">
    <subcellularLocation>
        <location evidence="1 9">Cell membrane</location>
        <topology evidence="1 9">Multi-pass membrane protein</topology>
    </subcellularLocation>
</comment>
<dbReference type="GO" id="GO:0005886">
    <property type="term" value="C:plasma membrane"/>
    <property type="evidence" value="ECO:0007669"/>
    <property type="project" value="UniProtKB-SubCell"/>
</dbReference>
<gene>
    <name evidence="9 10" type="primary">cobD</name>
    <name evidence="10" type="ORF">CRD36_02930</name>
</gene>
<protein>
    <recommendedName>
        <fullName evidence="9">Cobalamin biosynthesis protein CobD</fullName>
    </recommendedName>
</protein>
<dbReference type="EMBL" id="PDEM01000009">
    <property type="protein sequence ID" value="PHZ86309.1"/>
    <property type="molecule type" value="Genomic_DNA"/>
</dbReference>
<evidence type="ECO:0000256" key="7">
    <source>
        <dbReference type="ARBA" id="ARBA00022989"/>
    </source>
</evidence>
<evidence type="ECO:0000313" key="11">
    <source>
        <dbReference type="Proteomes" id="UP000229730"/>
    </source>
</evidence>
<keyword evidence="5 9" id="KW-0169">Cobalamin biosynthesis</keyword>
<evidence type="ECO:0000256" key="2">
    <source>
        <dbReference type="ARBA" id="ARBA00004953"/>
    </source>
</evidence>
<dbReference type="Pfam" id="PF03186">
    <property type="entry name" value="CobD_Cbib"/>
    <property type="match status" value="1"/>
</dbReference>
<keyword evidence="4 9" id="KW-1003">Cell membrane</keyword>
<reference evidence="10 11" key="1">
    <citation type="submission" date="2017-10" db="EMBL/GenBank/DDBJ databases">
        <title>Frigbacter circumglobatus gen. nov. sp. nov., isolated from sediment cultured in situ.</title>
        <authorList>
            <person name="Zhao Z."/>
        </authorList>
    </citation>
    <scope>NUCLEOTIDE SEQUENCE [LARGE SCALE GENOMIC DNA]</scope>
    <source>
        <strain evidence="10 11">ZYL</strain>
    </source>
</reference>
<evidence type="ECO:0000256" key="6">
    <source>
        <dbReference type="ARBA" id="ARBA00022692"/>
    </source>
</evidence>
<dbReference type="InterPro" id="IPR004485">
    <property type="entry name" value="Cobalamin_biosynth_CobD/CbiB"/>
</dbReference>
<dbReference type="PANTHER" id="PTHR34308:SF1">
    <property type="entry name" value="COBALAMIN BIOSYNTHESIS PROTEIN CBIB"/>
    <property type="match status" value="1"/>
</dbReference>
<dbReference type="AlphaFoldDB" id="A0A2G4YVF3"/>
<sequence length="323" mass="35422">MPHLWTLVLVLLLDLLIGDPRWLYRHLPHPVVWMGGLLMGLERLGNRPATSDGTRRIMGGLCLIAYLGTVGAVGYALHLVFSATSHSLISGLVFVLLSSIFLSSRSLIDHVRAVEHPLRTHDIDAARHQVSMIVGRDTTQMNAPAISRAATESLAENFSDGVIAPAFYFLLAGLPGLILYKALNTADSMIGHKNDRYMSFGWAAARLDDLANYIPARLTALLIIGAAIFTVKASPARALHMAQRYAPQHRSPNAGWPESALAGALDFRLGGPRSYHGENARGVWLGEGRENLSDVDIDQSIRVIYRALVIFLFILTFWGILNQ</sequence>
<dbReference type="OrthoDB" id="9811967at2"/>